<gene>
    <name evidence="1" type="ORF">JMJ77_008740</name>
</gene>
<comment type="caution">
    <text evidence="1">The sequence shown here is derived from an EMBL/GenBank/DDBJ whole genome shotgun (WGS) entry which is preliminary data.</text>
</comment>
<organism evidence="1 2">
    <name type="scientific">Colletotrichum scovillei</name>
    <dbReference type="NCBI Taxonomy" id="1209932"/>
    <lineage>
        <taxon>Eukaryota</taxon>
        <taxon>Fungi</taxon>
        <taxon>Dikarya</taxon>
        <taxon>Ascomycota</taxon>
        <taxon>Pezizomycotina</taxon>
        <taxon>Sordariomycetes</taxon>
        <taxon>Hypocreomycetidae</taxon>
        <taxon>Glomerellales</taxon>
        <taxon>Glomerellaceae</taxon>
        <taxon>Colletotrichum</taxon>
        <taxon>Colletotrichum acutatum species complex</taxon>
    </lineage>
</organism>
<reference evidence="1" key="1">
    <citation type="submission" date="2021-05" db="EMBL/GenBank/DDBJ databases">
        <title>Comparative genomics of three Colletotrichum scovillei strains and genetic complementation revealed genes involved fungal growth and virulence on chili pepper.</title>
        <authorList>
            <person name="Hsieh D.-K."/>
            <person name="Chuang S.-C."/>
            <person name="Chen C.-Y."/>
            <person name="Chao Y.-T."/>
            <person name="Lu M.-Y.J."/>
            <person name="Lee M.-H."/>
            <person name="Shih M.-C."/>
        </authorList>
    </citation>
    <scope>NUCLEOTIDE SEQUENCE</scope>
    <source>
        <strain evidence="1">Coll-153</strain>
    </source>
</reference>
<dbReference type="Proteomes" id="UP000699042">
    <property type="component" value="Unassembled WGS sequence"/>
</dbReference>
<evidence type="ECO:0000313" key="2">
    <source>
        <dbReference type="Proteomes" id="UP000699042"/>
    </source>
</evidence>
<accession>A0A9P7U629</accession>
<dbReference type="EMBL" id="JAESDN010000016">
    <property type="protein sequence ID" value="KAG7041035.1"/>
    <property type="molecule type" value="Genomic_DNA"/>
</dbReference>
<sequence>MPLMACLLVVHMRMSPWPWPAHCF</sequence>
<evidence type="ECO:0000313" key="1">
    <source>
        <dbReference type="EMBL" id="KAG7041035.1"/>
    </source>
</evidence>
<protein>
    <submittedName>
        <fullName evidence="1">Uncharacterized protein</fullName>
    </submittedName>
</protein>
<keyword evidence="2" id="KW-1185">Reference proteome</keyword>
<name>A0A9P7U629_9PEZI</name>
<proteinExistence type="predicted"/>
<dbReference type="AlphaFoldDB" id="A0A9P7U629"/>